<evidence type="ECO:0000313" key="2">
    <source>
        <dbReference type="Proteomes" id="UP000276437"/>
    </source>
</evidence>
<sequence>MCPNNITDITYATLSSEELTTVKQFEEDFARKHGNTLYLLAFINHKK</sequence>
<organism evidence="1 2">
    <name type="scientific">Methylomusa anaerophila</name>
    <dbReference type="NCBI Taxonomy" id="1930071"/>
    <lineage>
        <taxon>Bacteria</taxon>
        <taxon>Bacillati</taxon>
        <taxon>Bacillota</taxon>
        <taxon>Negativicutes</taxon>
        <taxon>Selenomonadales</taxon>
        <taxon>Sporomusaceae</taxon>
        <taxon>Methylomusa</taxon>
    </lineage>
</organism>
<reference evidence="1 2" key="1">
    <citation type="journal article" date="2018" name="Int. J. Syst. Evol. Microbiol.">
        <title>Methylomusa anaerophila gen. nov., sp. nov., an anaerobic methanol-utilizing bacterium isolated from a microbial fuel cell.</title>
        <authorList>
            <person name="Amano N."/>
            <person name="Yamamuro A."/>
            <person name="Miyahara M."/>
            <person name="Kouzuma A."/>
            <person name="Abe T."/>
            <person name="Watanabe K."/>
        </authorList>
    </citation>
    <scope>NUCLEOTIDE SEQUENCE [LARGE SCALE GENOMIC DNA]</scope>
    <source>
        <strain evidence="1 2">MMFC1</strain>
    </source>
</reference>
<protein>
    <submittedName>
        <fullName evidence="1">Uncharacterized protein</fullName>
    </submittedName>
</protein>
<dbReference type="EMBL" id="AP018449">
    <property type="protein sequence ID" value="BBB92624.1"/>
    <property type="molecule type" value="Genomic_DNA"/>
</dbReference>
<dbReference type="KEGG" id="mana:MAMMFC1_03319"/>
<gene>
    <name evidence="1" type="ORF">MAMMFC1_03319</name>
</gene>
<dbReference type="Proteomes" id="UP000276437">
    <property type="component" value="Chromosome"/>
</dbReference>
<dbReference type="RefSeq" id="WP_158618800.1">
    <property type="nucleotide sequence ID" value="NZ_AP018449.1"/>
</dbReference>
<accession>A0A348ANH6</accession>
<keyword evidence="2" id="KW-1185">Reference proteome</keyword>
<evidence type="ECO:0000313" key="1">
    <source>
        <dbReference type="EMBL" id="BBB92624.1"/>
    </source>
</evidence>
<name>A0A348ANH6_9FIRM</name>
<proteinExistence type="predicted"/>
<dbReference type="AlphaFoldDB" id="A0A348ANH6"/>